<dbReference type="InterPro" id="IPR026590">
    <property type="entry name" value="Ssirtuin_cat_dom"/>
</dbReference>
<dbReference type="Proteomes" id="UP000594463">
    <property type="component" value="Chromosome"/>
</dbReference>
<keyword evidence="6" id="KW-0378">Hydrolase</keyword>
<keyword evidence="7" id="KW-1185">Reference proteome</keyword>
<proteinExistence type="predicted"/>
<evidence type="ECO:0000313" key="7">
    <source>
        <dbReference type="Proteomes" id="UP000594463"/>
    </source>
</evidence>
<evidence type="ECO:0000256" key="1">
    <source>
        <dbReference type="ARBA" id="ARBA00012928"/>
    </source>
</evidence>
<keyword evidence="3" id="KW-0520">NAD</keyword>
<evidence type="ECO:0000256" key="2">
    <source>
        <dbReference type="ARBA" id="ARBA00022679"/>
    </source>
</evidence>
<keyword evidence="4" id="KW-0479">Metal-binding</keyword>
<feature type="binding site" evidence="4">
    <location>
        <position position="131"/>
    </location>
    <ligand>
        <name>Zn(2+)</name>
        <dbReference type="ChEBI" id="CHEBI:29105"/>
    </ligand>
</feature>
<dbReference type="RefSeq" id="WP_218112424.1">
    <property type="nucleotide sequence ID" value="NZ_CP065383.1"/>
</dbReference>
<protein>
    <recommendedName>
        <fullName evidence="1">protein acetyllysine N-acetyltransferase</fullName>
        <ecNumber evidence="1">2.3.1.286</ecNumber>
    </recommendedName>
</protein>
<dbReference type="EMBL" id="CP065383">
    <property type="protein sequence ID" value="QPM67204.1"/>
    <property type="molecule type" value="Genomic_DNA"/>
</dbReference>
<dbReference type="InterPro" id="IPR026591">
    <property type="entry name" value="Sirtuin_cat_small_dom_sf"/>
</dbReference>
<reference evidence="6 7" key="1">
    <citation type="journal article" date="2021" name="Nat. Commun.">
        <title>Isolation of a member of the candidate phylum Atribacteria reveals a unique cell membrane structure.</title>
        <authorList>
            <person name="Taiki K."/>
            <person name="Nobu M.K."/>
            <person name="Kusada H."/>
            <person name="Meng X.-Y."/>
            <person name="Hosoki N."/>
            <person name="Uematsu K."/>
            <person name="Yoshioka H."/>
            <person name="Kamagata Y."/>
            <person name="Tamaki H."/>
        </authorList>
    </citation>
    <scope>NUCLEOTIDE SEQUENCE [LARGE SCALE GENOMIC DNA]</scope>
    <source>
        <strain evidence="6 7">RT761</strain>
    </source>
</reference>
<dbReference type="PROSITE" id="PS50305">
    <property type="entry name" value="SIRTUIN"/>
    <property type="match status" value="1"/>
</dbReference>
<feature type="binding site" evidence="4">
    <location>
        <position position="156"/>
    </location>
    <ligand>
        <name>Zn(2+)</name>
        <dbReference type="ChEBI" id="CHEBI:29105"/>
    </ligand>
</feature>
<dbReference type="GO" id="GO:0070403">
    <property type="term" value="F:NAD+ binding"/>
    <property type="evidence" value="ECO:0007669"/>
    <property type="project" value="InterPro"/>
</dbReference>
<dbReference type="GO" id="GO:0046872">
    <property type="term" value="F:metal ion binding"/>
    <property type="evidence" value="ECO:0007669"/>
    <property type="project" value="UniProtKB-KW"/>
</dbReference>
<dbReference type="Pfam" id="PF02146">
    <property type="entry name" value="SIR2"/>
    <property type="match status" value="1"/>
</dbReference>
<keyword evidence="2" id="KW-0808">Transferase</keyword>
<dbReference type="PANTHER" id="PTHR11085:SF10">
    <property type="entry name" value="NAD-DEPENDENT PROTEIN DEACYLASE SIRTUIN-5, MITOCHONDRIAL-RELATED"/>
    <property type="match status" value="1"/>
</dbReference>
<dbReference type="AlphaFoldDB" id="A0A7T1AJR6"/>
<evidence type="ECO:0000256" key="3">
    <source>
        <dbReference type="ARBA" id="ARBA00023027"/>
    </source>
</evidence>
<sequence length="251" mass="28156">MYFHNDRQKKAAECLWLNRPWIVLTGAGISTESGIPDFRSPQTGLWNQYDPMEILSTEVLFNQPELFYKTGFSVLMQFKQARPNLAHDILASWESKGMVKAVITQNIDSLHIDSGSKKVMEIHGHLRTASCVKCMRTVSIEKLESLVMDGQIPPRCRCGGILRPDVVLFGDMLPSSFEQATKMVQKFPLLVIGSSLQVSPANLIPSLATKLMIINLEETPFDKKAAFVLNGKASSILHFLDEEIKKFEENA</sequence>
<dbReference type="Gene3D" id="3.30.1600.10">
    <property type="entry name" value="SIR2/SIRT2 'Small Domain"/>
    <property type="match status" value="1"/>
</dbReference>
<dbReference type="InterPro" id="IPR050134">
    <property type="entry name" value="NAD-dep_sirtuin_deacylases"/>
</dbReference>
<organism evidence="6 7">
    <name type="scientific">Atribacter laminatus</name>
    <dbReference type="NCBI Taxonomy" id="2847778"/>
    <lineage>
        <taxon>Bacteria</taxon>
        <taxon>Pseudomonadati</taxon>
        <taxon>Atribacterota</taxon>
        <taxon>Atribacteria</taxon>
        <taxon>Atribacterales</taxon>
        <taxon>Atribacteraceae</taxon>
        <taxon>Atribacter</taxon>
    </lineage>
</organism>
<dbReference type="SUPFAM" id="SSF52467">
    <property type="entry name" value="DHS-like NAD/FAD-binding domain"/>
    <property type="match status" value="1"/>
</dbReference>
<feature type="domain" description="Deacetylase sirtuin-type" evidence="5">
    <location>
        <begin position="1"/>
        <end position="247"/>
    </location>
</feature>
<evidence type="ECO:0000313" key="6">
    <source>
        <dbReference type="EMBL" id="QPM67204.1"/>
    </source>
</evidence>
<feature type="active site" description="Proton acceptor" evidence="4">
    <location>
        <position position="123"/>
    </location>
</feature>
<evidence type="ECO:0000259" key="5">
    <source>
        <dbReference type="PROSITE" id="PS50305"/>
    </source>
</evidence>
<dbReference type="PANTHER" id="PTHR11085">
    <property type="entry name" value="NAD-DEPENDENT PROTEIN DEACYLASE SIRTUIN-5, MITOCHONDRIAL-RELATED"/>
    <property type="match status" value="1"/>
</dbReference>
<dbReference type="GO" id="GO:0017136">
    <property type="term" value="F:histone deacetylase activity, NAD-dependent"/>
    <property type="evidence" value="ECO:0007669"/>
    <property type="project" value="TreeGrafter"/>
</dbReference>
<feature type="binding site" evidence="4">
    <location>
        <position position="134"/>
    </location>
    <ligand>
        <name>Zn(2+)</name>
        <dbReference type="ChEBI" id="CHEBI:29105"/>
    </ligand>
</feature>
<dbReference type="InterPro" id="IPR029035">
    <property type="entry name" value="DHS-like_NAD/FAD-binding_dom"/>
</dbReference>
<gene>
    <name evidence="6" type="primary">cobB</name>
    <name evidence="6" type="ORF">RT761_00396</name>
</gene>
<name>A0A7T1AJR6_ATRLM</name>
<feature type="binding site" evidence="4">
    <location>
        <position position="158"/>
    </location>
    <ligand>
        <name>Zn(2+)</name>
        <dbReference type="ChEBI" id="CHEBI:29105"/>
    </ligand>
</feature>
<dbReference type="Gene3D" id="3.40.50.1220">
    <property type="entry name" value="TPP-binding domain"/>
    <property type="match status" value="1"/>
</dbReference>
<dbReference type="InterPro" id="IPR003000">
    <property type="entry name" value="Sirtuin"/>
</dbReference>
<dbReference type="EC" id="2.3.1.286" evidence="1"/>
<accession>A0A7T1AJR6</accession>
<dbReference type="GO" id="GO:0016787">
    <property type="term" value="F:hydrolase activity"/>
    <property type="evidence" value="ECO:0007669"/>
    <property type="project" value="UniProtKB-KW"/>
</dbReference>
<evidence type="ECO:0000256" key="4">
    <source>
        <dbReference type="PROSITE-ProRule" id="PRU00236"/>
    </source>
</evidence>
<dbReference type="KEGG" id="alam:RT761_00396"/>
<keyword evidence="4" id="KW-0862">Zinc</keyword>